<evidence type="ECO:0000313" key="1">
    <source>
        <dbReference type="EMBL" id="PWW23445.1"/>
    </source>
</evidence>
<dbReference type="EMBL" id="QGTX01000001">
    <property type="protein sequence ID" value="PWW23445.1"/>
    <property type="molecule type" value="Genomic_DNA"/>
</dbReference>
<accession>A0A317QMM5</accession>
<keyword evidence="2" id="KW-1185">Reference proteome</keyword>
<organism evidence="1 2">
    <name type="scientific">Geodermatophilus normandii</name>
    <dbReference type="NCBI Taxonomy" id="1137989"/>
    <lineage>
        <taxon>Bacteria</taxon>
        <taxon>Bacillati</taxon>
        <taxon>Actinomycetota</taxon>
        <taxon>Actinomycetes</taxon>
        <taxon>Geodermatophilales</taxon>
        <taxon>Geodermatophilaceae</taxon>
        <taxon>Geodermatophilus</taxon>
    </lineage>
</organism>
<proteinExistence type="predicted"/>
<dbReference type="Proteomes" id="UP000246661">
    <property type="component" value="Unassembled WGS sequence"/>
</dbReference>
<dbReference type="AlphaFoldDB" id="A0A317QMM5"/>
<protein>
    <submittedName>
        <fullName evidence="1">Uncharacterized protein</fullName>
    </submittedName>
</protein>
<evidence type="ECO:0000313" key="2">
    <source>
        <dbReference type="Proteomes" id="UP000246661"/>
    </source>
</evidence>
<comment type="caution">
    <text evidence="1">The sequence shown here is derived from an EMBL/GenBank/DDBJ whole genome shotgun (WGS) entry which is preliminary data.</text>
</comment>
<gene>
    <name evidence="1" type="ORF">JD79_02619</name>
</gene>
<reference evidence="2" key="1">
    <citation type="submission" date="2018-05" db="EMBL/GenBank/DDBJ databases">
        <authorList>
            <person name="Klenk H.-P."/>
            <person name="Huntemann M."/>
            <person name="Clum A."/>
            <person name="Pillay M."/>
            <person name="Palaniappan K."/>
            <person name="Varghese N."/>
            <person name="Mikhailova N."/>
            <person name="Stamatis D."/>
            <person name="Reddy T."/>
            <person name="Daum C."/>
            <person name="Shapiro N."/>
            <person name="Ivanova N."/>
            <person name="Kyrpides N."/>
            <person name="Woyke T."/>
        </authorList>
    </citation>
    <scope>NUCLEOTIDE SEQUENCE [LARGE SCALE GENOMIC DNA]</scope>
    <source>
        <strain evidence="2">DSM 45417</strain>
    </source>
</reference>
<name>A0A317QMM5_9ACTN</name>
<sequence>MCCHDVMTTPRVLRPLPDRATVVDVHGSRFLLEWLDRDTLADAAETARRHDDLPGERAAS</sequence>